<evidence type="ECO:0000313" key="12">
    <source>
        <dbReference type="EMBL" id="CAK7903905.1"/>
    </source>
</evidence>
<keyword evidence="13" id="KW-1185">Reference proteome</keyword>
<evidence type="ECO:0000256" key="8">
    <source>
        <dbReference type="ARBA" id="ARBA00022989"/>
    </source>
</evidence>
<keyword evidence="6 11" id="KW-0812">Transmembrane</keyword>
<accession>A0ABP0EEA7</accession>
<evidence type="ECO:0000256" key="11">
    <source>
        <dbReference type="RuleBase" id="RU362127"/>
    </source>
</evidence>
<comment type="similarity">
    <text evidence="3 11">Belongs to the ALG14 family.</text>
</comment>
<dbReference type="EMBL" id="OZ004256">
    <property type="protein sequence ID" value="CAK7903905.1"/>
    <property type="molecule type" value="Genomic_DNA"/>
</dbReference>
<evidence type="ECO:0000256" key="9">
    <source>
        <dbReference type="ARBA" id="ARBA00023136"/>
    </source>
</evidence>
<evidence type="ECO:0000256" key="3">
    <source>
        <dbReference type="ARBA" id="ARBA00009731"/>
    </source>
</evidence>
<evidence type="ECO:0000256" key="6">
    <source>
        <dbReference type="ARBA" id="ARBA00022692"/>
    </source>
</evidence>
<gene>
    <name evidence="11 12" type="primary">ALG14</name>
    <name evidence="12" type="ORF">CAAN4_D06876</name>
</gene>
<evidence type="ECO:0000256" key="10">
    <source>
        <dbReference type="ARBA" id="ARBA00032062"/>
    </source>
</evidence>
<dbReference type="Gene3D" id="3.40.50.2000">
    <property type="entry name" value="Glycogen Phosphorylase B"/>
    <property type="match status" value="1"/>
</dbReference>
<dbReference type="PANTHER" id="PTHR12154">
    <property type="entry name" value="GLYCOSYL TRANSFERASE-RELATED"/>
    <property type="match status" value="1"/>
</dbReference>
<evidence type="ECO:0000256" key="7">
    <source>
        <dbReference type="ARBA" id="ARBA00022824"/>
    </source>
</evidence>
<keyword evidence="7 11" id="KW-0256">Endoplasmic reticulum</keyword>
<comment type="function">
    <text evidence="11">Involved in protein N-glycosylation. Essential for the second step of the dolichol-linked oligosaccharide pathway. Anchors the catalytic subunit ALG13 to the ER.</text>
</comment>
<dbReference type="PANTHER" id="PTHR12154:SF4">
    <property type="entry name" value="UDP-N-ACETYLGLUCOSAMINE TRANSFERASE SUBUNIT ALG14 HOMOLOG"/>
    <property type="match status" value="1"/>
</dbReference>
<evidence type="ECO:0000256" key="2">
    <source>
        <dbReference type="ARBA" id="ARBA00004590"/>
    </source>
</evidence>
<name>A0ABP0EEA7_9ASCO</name>
<protein>
    <recommendedName>
        <fullName evidence="5 11">UDP-N-acetylglucosamine transferase subunit ALG14</fullName>
    </recommendedName>
    <alternativeName>
        <fullName evidence="10 11">Asparagine-linked glycosylation protein 14</fullName>
    </alternativeName>
</protein>
<dbReference type="GO" id="GO:0016740">
    <property type="term" value="F:transferase activity"/>
    <property type="evidence" value="ECO:0007669"/>
    <property type="project" value="UniProtKB-KW"/>
</dbReference>
<proteinExistence type="inferred from homology"/>
<keyword evidence="8 11" id="KW-1133">Transmembrane helix</keyword>
<evidence type="ECO:0000256" key="5">
    <source>
        <dbReference type="ARBA" id="ARBA00017467"/>
    </source>
</evidence>
<sequence length="227" mass="24869">MNVETKLVIKVALGLLPIFALVIRLLVILPCLQDETSRKALDVLPPQSEGSSVMVLLGSGGHTGEMIRILGNVQLAHFNRIWVTSSGDSTSLLKCKDYESSIGENQYNATFMTLHRARSVGEPLISSIKSTVTSFGSTVKQLASLPELPSVLLINGPGTCVPLAYILFGMKFFGLCQTRIVYIESLARVNSLSLSGKLVLPVADRFLVQWEPLSHQYKRVEYHGILI</sequence>
<dbReference type="Proteomes" id="UP001497600">
    <property type="component" value="Chromosome D"/>
</dbReference>
<keyword evidence="12" id="KW-0808">Transferase</keyword>
<feature type="transmembrane region" description="Helical" evidence="11">
    <location>
        <begin position="7"/>
        <end position="29"/>
    </location>
</feature>
<comment type="subunit">
    <text evidence="4 11">Heterodimer with ALG13 to form a functional enzyme.</text>
</comment>
<dbReference type="Pfam" id="PF08660">
    <property type="entry name" value="Alg14"/>
    <property type="match status" value="1"/>
</dbReference>
<organism evidence="12 13">
    <name type="scientific">[Candida] anglica</name>
    <dbReference type="NCBI Taxonomy" id="148631"/>
    <lineage>
        <taxon>Eukaryota</taxon>
        <taxon>Fungi</taxon>
        <taxon>Dikarya</taxon>
        <taxon>Ascomycota</taxon>
        <taxon>Saccharomycotina</taxon>
        <taxon>Pichiomycetes</taxon>
        <taxon>Debaryomycetaceae</taxon>
        <taxon>Kurtzmaniella</taxon>
    </lineage>
</organism>
<keyword evidence="9 11" id="KW-0472">Membrane</keyword>
<dbReference type="InterPro" id="IPR013969">
    <property type="entry name" value="Oligosacch_biosynth_Alg14"/>
</dbReference>
<evidence type="ECO:0000313" key="13">
    <source>
        <dbReference type="Proteomes" id="UP001497600"/>
    </source>
</evidence>
<comment type="subcellular location">
    <subcellularLocation>
        <location evidence="1 11">Endoplasmic reticulum membrane</location>
        <topology evidence="1 11">Single-pass membrane protein</topology>
    </subcellularLocation>
    <subcellularLocation>
        <location evidence="2">Nucleus membrane</location>
        <topology evidence="2">Single-pass membrane protein</topology>
    </subcellularLocation>
</comment>
<evidence type="ECO:0000256" key="1">
    <source>
        <dbReference type="ARBA" id="ARBA00004389"/>
    </source>
</evidence>
<evidence type="ECO:0000256" key="4">
    <source>
        <dbReference type="ARBA" id="ARBA00011335"/>
    </source>
</evidence>
<reference evidence="12 13" key="1">
    <citation type="submission" date="2024-01" db="EMBL/GenBank/DDBJ databases">
        <authorList>
            <consortium name="Genoscope - CEA"/>
            <person name="William W."/>
        </authorList>
    </citation>
    <scope>NUCLEOTIDE SEQUENCE [LARGE SCALE GENOMIC DNA]</scope>
    <source>
        <strain evidence="12 13">29B2s-10</strain>
    </source>
</reference>